<gene>
    <name evidence="2" type="ORF">PXEA_LOCUS36934</name>
</gene>
<name>A0A448XRZ2_9PLAT</name>
<dbReference type="EMBL" id="CAAALY010281935">
    <property type="protein sequence ID" value="VEL43494.1"/>
    <property type="molecule type" value="Genomic_DNA"/>
</dbReference>
<feature type="compositionally biased region" description="Polar residues" evidence="1">
    <location>
        <begin position="51"/>
        <end position="61"/>
    </location>
</feature>
<evidence type="ECO:0000313" key="2">
    <source>
        <dbReference type="EMBL" id="VEL43494.1"/>
    </source>
</evidence>
<dbReference type="AlphaFoldDB" id="A0A448XRZ2"/>
<feature type="region of interest" description="Disordered" evidence="1">
    <location>
        <begin position="47"/>
        <end position="71"/>
    </location>
</feature>
<organism evidence="2 3">
    <name type="scientific">Protopolystoma xenopodis</name>
    <dbReference type="NCBI Taxonomy" id="117903"/>
    <lineage>
        <taxon>Eukaryota</taxon>
        <taxon>Metazoa</taxon>
        <taxon>Spiralia</taxon>
        <taxon>Lophotrochozoa</taxon>
        <taxon>Platyhelminthes</taxon>
        <taxon>Monogenea</taxon>
        <taxon>Polyopisthocotylea</taxon>
        <taxon>Polystomatidea</taxon>
        <taxon>Polystomatidae</taxon>
        <taxon>Protopolystoma</taxon>
    </lineage>
</organism>
<evidence type="ECO:0000313" key="3">
    <source>
        <dbReference type="Proteomes" id="UP000784294"/>
    </source>
</evidence>
<dbReference type="Proteomes" id="UP000784294">
    <property type="component" value="Unassembled WGS sequence"/>
</dbReference>
<reference evidence="2" key="1">
    <citation type="submission" date="2018-11" db="EMBL/GenBank/DDBJ databases">
        <authorList>
            <consortium name="Pathogen Informatics"/>
        </authorList>
    </citation>
    <scope>NUCLEOTIDE SEQUENCE</scope>
</reference>
<protein>
    <submittedName>
        <fullName evidence="2">Uncharacterized protein</fullName>
    </submittedName>
</protein>
<accession>A0A448XRZ2</accession>
<comment type="caution">
    <text evidence="2">The sequence shown here is derived from an EMBL/GenBank/DDBJ whole genome shotgun (WGS) entry which is preliminary data.</text>
</comment>
<keyword evidence="3" id="KW-1185">Reference proteome</keyword>
<evidence type="ECO:0000256" key="1">
    <source>
        <dbReference type="SAM" id="MobiDB-lite"/>
    </source>
</evidence>
<proteinExistence type="predicted"/>
<sequence length="71" mass="8125">MSRWRKKPARRLFGIQSTETTTQIWAGKGGKVGWVKSSLIRDVVTGRPCRPTQNRFRSASPNREAEDQHKS</sequence>